<evidence type="ECO:0000256" key="11">
    <source>
        <dbReference type="SAM" id="MobiDB-lite"/>
    </source>
</evidence>
<gene>
    <name evidence="13" type="ORF">EMPS_03021</name>
</gene>
<comment type="caution">
    <text evidence="13">The sequence shown here is derived from an EMBL/GenBank/DDBJ whole genome shotgun (WGS) entry which is preliminary data.</text>
</comment>
<dbReference type="PANTHER" id="PTHR17130">
    <property type="entry name" value="MITOCHONDRIAL OUTER MEMBRANE PROTEIN 25"/>
    <property type="match status" value="1"/>
</dbReference>
<keyword evidence="10 12" id="KW-0472">Membrane</keyword>
<evidence type="ECO:0000256" key="6">
    <source>
        <dbReference type="ARBA" id="ARBA00022692"/>
    </source>
</evidence>
<organism evidence="13 14">
    <name type="scientific">Entomortierella parvispora</name>
    <dbReference type="NCBI Taxonomy" id="205924"/>
    <lineage>
        <taxon>Eukaryota</taxon>
        <taxon>Fungi</taxon>
        <taxon>Fungi incertae sedis</taxon>
        <taxon>Mucoromycota</taxon>
        <taxon>Mortierellomycotina</taxon>
        <taxon>Mortierellomycetes</taxon>
        <taxon>Mortierellales</taxon>
        <taxon>Mortierellaceae</taxon>
        <taxon>Entomortierella</taxon>
    </lineage>
</organism>
<feature type="compositionally biased region" description="Polar residues" evidence="11">
    <location>
        <begin position="109"/>
        <end position="120"/>
    </location>
</feature>
<accession>A0A9P3H5T3</accession>
<reference evidence="13" key="2">
    <citation type="journal article" date="2022" name="Microbiol. Resour. Announc.">
        <title>Whole-Genome Sequence of Entomortierella parvispora E1425, a Mucoromycotan Fungus Associated with Burkholderiaceae-Related Endosymbiotic Bacteria.</title>
        <authorList>
            <person name="Herlambang A."/>
            <person name="Guo Y."/>
            <person name="Takashima Y."/>
            <person name="Narisawa K."/>
            <person name="Ohta H."/>
            <person name="Nishizawa T."/>
        </authorList>
    </citation>
    <scope>NUCLEOTIDE SEQUENCE</scope>
    <source>
        <strain evidence="13">E1425</strain>
    </source>
</reference>
<evidence type="ECO:0000256" key="2">
    <source>
        <dbReference type="ARBA" id="ARBA00004434"/>
    </source>
</evidence>
<evidence type="ECO:0000256" key="1">
    <source>
        <dbReference type="ARBA" id="ARBA00002490"/>
    </source>
</evidence>
<dbReference type="Pfam" id="PF14138">
    <property type="entry name" value="COX16"/>
    <property type="match status" value="1"/>
</dbReference>
<evidence type="ECO:0000256" key="8">
    <source>
        <dbReference type="ARBA" id="ARBA00022989"/>
    </source>
</evidence>
<evidence type="ECO:0000313" key="14">
    <source>
        <dbReference type="Proteomes" id="UP000827284"/>
    </source>
</evidence>
<dbReference type="EMBL" id="BQFW01000004">
    <property type="protein sequence ID" value="GJJ70671.1"/>
    <property type="molecule type" value="Genomic_DNA"/>
</dbReference>
<evidence type="ECO:0000256" key="7">
    <source>
        <dbReference type="ARBA" id="ARBA00022792"/>
    </source>
</evidence>
<dbReference type="Proteomes" id="UP000827284">
    <property type="component" value="Unassembled WGS sequence"/>
</dbReference>
<evidence type="ECO:0000256" key="9">
    <source>
        <dbReference type="ARBA" id="ARBA00023128"/>
    </source>
</evidence>
<comment type="subcellular location">
    <subcellularLocation>
        <location evidence="2">Mitochondrion inner membrane</location>
        <topology evidence="2">Single-pass membrane protein</topology>
    </subcellularLocation>
</comment>
<evidence type="ECO:0000256" key="10">
    <source>
        <dbReference type="ARBA" id="ARBA00023136"/>
    </source>
</evidence>
<keyword evidence="7" id="KW-0999">Mitochondrion inner membrane</keyword>
<evidence type="ECO:0000256" key="3">
    <source>
        <dbReference type="ARBA" id="ARBA00008370"/>
    </source>
</evidence>
<keyword evidence="9" id="KW-0496">Mitochondrion</keyword>
<keyword evidence="8 12" id="KW-1133">Transmembrane helix</keyword>
<feature type="transmembrane region" description="Helical" evidence="12">
    <location>
        <begin position="26"/>
        <end position="44"/>
    </location>
</feature>
<keyword evidence="14" id="KW-1185">Reference proteome</keyword>
<reference evidence="13" key="1">
    <citation type="submission" date="2021-11" db="EMBL/GenBank/DDBJ databases">
        <authorList>
            <person name="Herlambang A."/>
            <person name="Guo Y."/>
            <person name="Takashima Y."/>
            <person name="Nishizawa T."/>
        </authorList>
    </citation>
    <scope>NUCLEOTIDE SEQUENCE</scope>
    <source>
        <strain evidence="13">E1425</strain>
    </source>
</reference>
<dbReference type="GO" id="GO:0005743">
    <property type="term" value="C:mitochondrial inner membrane"/>
    <property type="evidence" value="ECO:0007669"/>
    <property type="project" value="UniProtKB-SubCell"/>
</dbReference>
<feature type="region of interest" description="Disordered" evidence="11">
    <location>
        <begin position="102"/>
        <end position="127"/>
    </location>
</feature>
<protein>
    <recommendedName>
        <fullName evidence="4">Cytochrome c oxidase assembly protein COX16, mitochondrial</fullName>
    </recommendedName>
    <alternativeName>
        <fullName evidence="5">Cytochrome c oxidase assembly protein cox16, mitochondrial</fullName>
    </alternativeName>
</protein>
<dbReference type="GO" id="GO:0033617">
    <property type="term" value="P:mitochondrial respiratory chain complex IV assembly"/>
    <property type="evidence" value="ECO:0007669"/>
    <property type="project" value="TreeGrafter"/>
</dbReference>
<name>A0A9P3H5T3_9FUNG</name>
<evidence type="ECO:0000313" key="13">
    <source>
        <dbReference type="EMBL" id="GJJ70671.1"/>
    </source>
</evidence>
<comment type="function">
    <text evidence="1">Required for the assembly of the mitochondrial respiratory chain complex IV (CIV), also known as cytochrome c oxidase. May participate in merging the COX1 and COX2 assembly lines.</text>
</comment>
<dbReference type="InterPro" id="IPR020164">
    <property type="entry name" value="Cyt_c_Oxase_assmbl_COX16"/>
</dbReference>
<evidence type="ECO:0000256" key="12">
    <source>
        <dbReference type="SAM" id="Phobius"/>
    </source>
</evidence>
<proteinExistence type="inferred from homology"/>
<sequence length="127" mass="14136">MVFANKSYGVATPADRFARATKKHPVLFFGLPFLLTVVVGSFALSELTATKYNVHDNRTKAVSKEEALKMSKSRRRLNLQEEYWRLQAEEGDDDDWEIKRVGSEAAPGVTTSPVVNSAEKTSAKDKS</sequence>
<dbReference type="AlphaFoldDB" id="A0A9P3H5T3"/>
<comment type="similarity">
    <text evidence="3">Belongs to the COX16 family.</text>
</comment>
<keyword evidence="6 12" id="KW-0812">Transmembrane</keyword>
<dbReference type="PANTHER" id="PTHR17130:SF14">
    <property type="entry name" value="CYTOCHROME C OXIDASE ASSEMBLY PROTEIN COX16 HOMOLOG, MITOCHONDRIAL"/>
    <property type="match status" value="1"/>
</dbReference>
<evidence type="ECO:0000256" key="5">
    <source>
        <dbReference type="ARBA" id="ARBA00019222"/>
    </source>
</evidence>
<dbReference type="OrthoDB" id="5516033at2759"/>
<evidence type="ECO:0000256" key="4">
    <source>
        <dbReference type="ARBA" id="ARBA00015368"/>
    </source>
</evidence>